<dbReference type="AlphaFoldDB" id="A0A5B9E420"/>
<accession>A0A5B9E420</accession>
<feature type="domain" description="Cep192/Spd-2-like" evidence="8">
    <location>
        <begin position="645"/>
        <end position="745"/>
    </location>
</feature>
<keyword evidence="4" id="KW-0969">Cilium</keyword>
<evidence type="ECO:0000313" key="10">
    <source>
        <dbReference type="EMBL" id="QEE26678.1"/>
    </source>
</evidence>
<dbReference type="EMBL" id="CP042806">
    <property type="protein sequence ID" value="QEE26678.1"/>
    <property type="molecule type" value="Genomic_DNA"/>
</dbReference>
<dbReference type="InterPro" id="IPR013783">
    <property type="entry name" value="Ig-like_fold"/>
</dbReference>
<feature type="domain" description="HYDIN/VesB/CFA65-like Ig-like" evidence="9">
    <location>
        <begin position="767"/>
        <end position="836"/>
    </location>
</feature>
<feature type="domain" description="Cep192/Spd-2-like" evidence="8">
    <location>
        <begin position="852"/>
        <end position="950"/>
    </location>
</feature>
<evidence type="ECO:0000256" key="5">
    <source>
        <dbReference type="ARBA" id="ARBA00023273"/>
    </source>
</evidence>
<dbReference type="InterPro" id="IPR053879">
    <property type="entry name" value="HYDIN_VesB_CFA65-like_Ig"/>
</dbReference>
<sequence length="1118" mass="113835">MLWTVMAGLWAESSWTLKQFIRTTLSFLSLALVASVGQAQTSVSIHDIMTSLPSSPYLGKSVSTSGIVVGVMSTGGFYISEPSGSWDSQVSTAEGLPVFYAAGANPTCAVVGNTVTVVGTVTNTTAVTAANTPGTGITPTSCTVTATNGTMTQSISVSSVLTSFGDALKYTGMTTSATFYAVSPTGGTLDESTETVTSNGQFWATLSSNTSTNNHLFRSTGIAGDEYVPSGAPSTVPTWSGNPQRILIDTTTFGGTAVDITVGQSITCTTGSSIKVGATAGIGLIDYTLGYARLLIFPTSVCTVNGSVATTTSATADSTHFQVGTLDLNRFYSTTGATTGSVAISSSAYTRRLTKAALAIVNSLGTPDILSVQEVQDQTTLDDLASAVNTLGSTSYKGYLVQSSDSNSLNLGFLVNSSRIDVDSVTQMGGSATYSGGTLFERPPLMLKAEVHRVGKTYPVTVINVHLTSRDNIGDSSLGADVRARRAAQAYYVSQLVQTEQTAGENVLVNGNFNATEFNDGYVDVLGIINGSPAAATAVTLYQATATTGALQNFTGSVTTLQRYNSITRGQTEAVEHILASSTVTASTTAQNSLASYMTSVVQPHFTADFAAVNTNSSTTPAGLTPHDGQVVSFLIPAVPTSAAVSASSLNFGDVYVGGSKALSVTVQNTSGFTSTVNVTNIAISGTNASDYTQTSNCSALSDQQTCTITVTFAPTATGTRTGTLTITNDSTNEPSLTVALTGNGLPTTATLSPSSAAYGNVILNTTSAAQTFTWTNTSAIALKVSAATVTSGWTVVTNNCGTVAAAASCTILVAFTPTTLGTQTGTLTVTSNSSVNGTLTASLSGRGVADVEASPTSLSFGNVDIGYSSAAQTVTITNYTNAIIALTSITITGDYAYTSTCGSTLAGLASCTLSVTFTPTATGTRTGTITVNTNDTKVPVITVPLTGNGVDFSIALNPTSGSVVAGLSLSSTATLTPIGGFNNSITLSSSTTAGGTTVSFANSTLTLSSATTDAVTIATTSQYAVIGYTGYGRWMSIFGVAGGLLLWCARRRVKGMARAGALCGLALCVLLPLGGCSSKLPSKNSDPTYPGTYTVTVTATDGTLTRSAAYTMTVTAK</sequence>
<reference evidence="10 11" key="1">
    <citation type="submission" date="2019-08" db="EMBL/GenBank/DDBJ databases">
        <title>Complete genome sequence of Terriglobus albidus strain ORNL.</title>
        <authorList>
            <person name="Podar M."/>
        </authorList>
    </citation>
    <scope>NUCLEOTIDE SEQUENCE [LARGE SCALE GENOMIC DNA]</scope>
    <source>
        <strain evidence="10 11">ORNL</strain>
    </source>
</reference>
<name>A0A5B9E420_9BACT</name>
<keyword evidence="6" id="KW-0472">Membrane</keyword>
<dbReference type="SUPFAM" id="SSF56219">
    <property type="entry name" value="DNase I-like"/>
    <property type="match status" value="1"/>
</dbReference>
<dbReference type="PANTHER" id="PTHR42834:SF1">
    <property type="entry name" value="ENDONUCLEASE_EXONUCLEASE_PHOSPHATASE FAMILY PROTEIN (AFU_ORTHOLOGUE AFUA_3G09210)"/>
    <property type="match status" value="1"/>
</dbReference>
<evidence type="ECO:0000256" key="3">
    <source>
        <dbReference type="ARBA" id="ARBA00022490"/>
    </source>
</evidence>
<dbReference type="Pfam" id="PF22544">
    <property type="entry name" value="HYDIN_VesB_CFA65-like_Ig"/>
    <property type="match status" value="1"/>
</dbReference>
<feature type="domain" description="Endonuclease/exonuclease/phosphatase" evidence="7">
    <location>
        <begin position="354"/>
        <end position="586"/>
    </location>
</feature>
<evidence type="ECO:0000256" key="6">
    <source>
        <dbReference type="SAM" id="Phobius"/>
    </source>
</evidence>
<keyword evidence="3" id="KW-0963">Cytoplasm</keyword>
<evidence type="ECO:0000259" key="7">
    <source>
        <dbReference type="Pfam" id="PF03372"/>
    </source>
</evidence>
<feature type="transmembrane region" description="Helical" evidence="6">
    <location>
        <begin position="1032"/>
        <end position="1050"/>
    </location>
</feature>
<dbReference type="KEGG" id="talb:FTW19_00845"/>
<dbReference type="OrthoDB" id="9801679at2"/>
<evidence type="ECO:0000256" key="2">
    <source>
        <dbReference type="ARBA" id="ARBA00004496"/>
    </source>
</evidence>
<dbReference type="InterPro" id="IPR036691">
    <property type="entry name" value="Endo/exonu/phosph_ase_sf"/>
</dbReference>
<keyword evidence="6" id="KW-1133">Transmembrane helix</keyword>
<dbReference type="GO" id="GO:0003824">
    <property type="term" value="F:catalytic activity"/>
    <property type="evidence" value="ECO:0007669"/>
    <property type="project" value="InterPro"/>
</dbReference>
<comment type="subcellular location">
    <subcellularLocation>
        <location evidence="1">Cell projection</location>
        <location evidence="1">Cilium</location>
    </subcellularLocation>
    <subcellularLocation>
        <location evidence="2">Cytoplasm</location>
    </subcellularLocation>
</comment>
<dbReference type="InterPro" id="IPR005135">
    <property type="entry name" value="Endo/exonuclease/phosphatase"/>
</dbReference>
<dbReference type="PANTHER" id="PTHR42834">
    <property type="entry name" value="ENDONUCLEASE/EXONUCLEASE/PHOSPHATASE FAMILY PROTEIN (AFU_ORTHOLOGUE AFUA_3G09210)"/>
    <property type="match status" value="1"/>
</dbReference>
<dbReference type="Proteomes" id="UP000321820">
    <property type="component" value="Chromosome"/>
</dbReference>
<protein>
    <submittedName>
        <fullName evidence="10">Choice-of-anchor D domain-containing protein</fullName>
    </submittedName>
</protein>
<organism evidence="10 11">
    <name type="scientific">Terriglobus albidus</name>
    <dbReference type="NCBI Taxonomy" id="1592106"/>
    <lineage>
        <taxon>Bacteria</taxon>
        <taxon>Pseudomonadati</taxon>
        <taxon>Acidobacteriota</taxon>
        <taxon>Terriglobia</taxon>
        <taxon>Terriglobales</taxon>
        <taxon>Acidobacteriaceae</taxon>
        <taxon>Terriglobus</taxon>
    </lineage>
</organism>
<dbReference type="Gene3D" id="3.60.10.10">
    <property type="entry name" value="Endonuclease/exonuclease/phosphatase"/>
    <property type="match status" value="1"/>
</dbReference>
<proteinExistence type="predicted"/>
<gene>
    <name evidence="10" type="ORF">FTW19_00845</name>
</gene>
<keyword evidence="6" id="KW-0812">Transmembrane</keyword>
<evidence type="ECO:0000256" key="1">
    <source>
        <dbReference type="ARBA" id="ARBA00004138"/>
    </source>
</evidence>
<dbReference type="Pfam" id="PF22073">
    <property type="entry name" value="Cep192_D4"/>
    <property type="match status" value="2"/>
</dbReference>
<dbReference type="NCBIfam" id="NF012200">
    <property type="entry name" value="choice_anch_D"/>
    <property type="match status" value="3"/>
</dbReference>
<evidence type="ECO:0000313" key="11">
    <source>
        <dbReference type="Proteomes" id="UP000321820"/>
    </source>
</evidence>
<evidence type="ECO:0000256" key="4">
    <source>
        <dbReference type="ARBA" id="ARBA00023069"/>
    </source>
</evidence>
<evidence type="ECO:0000259" key="9">
    <source>
        <dbReference type="Pfam" id="PF22544"/>
    </source>
</evidence>
<dbReference type="RefSeq" id="WP_147645816.1">
    <property type="nucleotide sequence ID" value="NZ_CP042806.1"/>
</dbReference>
<keyword evidence="11" id="KW-1185">Reference proteome</keyword>
<dbReference type="Gene3D" id="2.60.40.10">
    <property type="entry name" value="Immunoglobulins"/>
    <property type="match status" value="3"/>
</dbReference>
<evidence type="ECO:0000259" key="8">
    <source>
        <dbReference type="Pfam" id="PF22073"/>
    </source>
</evidence>
<dbReference type="Pfam" id="PF03372">
    <property type="entry name" value="Exo_endo_phos"/>
    <property type="match status" value="1"/>
</dbReference>
<dbReference type="InterPro" id="IPR054090">
    <property type="entry name" value="Cep192_Spd-2-like_dom"/>
</dbReference>
<keyword evidence="5" id="KW-0966">Cell projection</keyword>
<dbReference type="GO" id="GO:0005737">
    <property type="term" value="C:cytoplasm"/>
    <property type="evidence" value="ECO:0007669"/>
    <property type="project" value="UniProtKB-SubCell"/>
</dbReference>